<feature type="transmembrane region" description="Helical" evidence="7">
    <location>
        <begin position="144"/>
        <end position="163"/>
    </location>
</feature>
<dbReference type="GO" id="GO:0042500">
    <property type="term" value="F:aspartic endopeptidase activity, intramembrane cleaving"/>
    <property type="evidence" value="ECO:0007669"/>
    <property type="project" value="InterPro"/>
</dbReference>
<evidence type="ECO:0000256" key="2">
    <source>
        <dbReference type="ARBA" id="ARBA00006859"/>
    </source>
</evidence>
<keyword evidence="6 7" id="KW-0472">Membrane</keyword>
<gene>
    <name evidence="8" type="ORF">CANCADRAFT_141978</name>
</gene>
<feature type="transmembrane region" description="Helical" evidence="7">
    <location>
        <begin position="81"/>
        <end position="106"/>
    </location>
</feature>
<reference evidence="9" key="1">
    <citation type="submission" date="2016-02" db="EMBL/GenBank/DDBJ databases">
        <title>Comparative genomics of biotechnologically important yeasts.</title>
        <authorList>
            <consortium name="DOE Joint Genome Institute"/>
            <person name="Riley R."/>
            <person name="Haridas S."/>
            <person name="Wolfe K.H."/>
            <person name="Lopes M.R."/>
            <person name="Hittinger C.T."/>
            <person name="Goker M."/>
            <person name="Salamov A."/>
            <person name="Wisecaver J."/>
            <person name="Long T.M."/>
            <person name="Aerts A.L."/>
            <person name="Barry K."/>
            <person name="Choi C."/>
            <person name="Clum A."/>
            <person name="Coughlan A.Y."/>
            <person name="Deshpande S."/>
            <person name="Douglass A.P."/>
            <person name="Hanson S.J."/>
            <person name="Klenk H.-P."/>
            <person name="Labutti K."/>
            <person name="Lapidus A."/>
            <person name="Lindquist E."/>
            <person name="Lipzen A."/>
            <person name="Meier-Kolthoff J.P."/>
            <person name="Ohm R.A."/>
            <person name="Otillar R.P."/>
            <person name="Pangilinan J."/>
            <person name="Peng Y."/>
            <person name="Rokas A."/>
            <person name="Rosa C.A."/>
            <person name="Scheuner C."/>
            <person name="Sibirny A.A."/>
            <person name="Slot J.C."/>
            <person name="Stielow J.B."/>
            <person name="Sun H."/>
            <person name="Kurtzman C.P."/>
            <person name="Blackwell M."/>
            <person name="Jeffries T.W."/>
            <person name="Grigoriev I.V."/>
        </authorList>
    </citation>
    <scope>NUCLEOTIDE SEQUENCE [LARGE SCALE GENOMIC DNA]</scope>
    <source>
        <strain evidence="9">NRRL Y-17796</strain>
    </source>
</reference>
<feature type="transmembrane region" description="Helical" evidence="7">
    <location>
        <begin position="170"/>
        <end position="190"/>
    </location>
</feature>
<dbReference type="GO" id="GO:0006465">
    <property type="term" value="P:signal peptide processing"/>
    <property type="evidence" value="ECO:0007669"/>
    <property type="project" value="TreeGrafter"/>
</dbReference>
<dbReference type="InterPro" id="IPR007369">
    <property type="entry name" value="Peptidase_A22B_SPP"/>
</dbReference>
<dbReference type="Proteomes" id="UP000095023">
    <property type="component" value="Unassembled WGS sequence"/>
</dbReference>
<evidence type="ECO:0000256" key="1">
    <source>
        <dbReference type="ARBA" id="ARBA00004127"/>
    </source>
</evidence>
<dbReference type="InterPro" id="IPR006639">
    <property type="entry name" value="Preselin/SPP"/>
</dbReference>
<dbReference type="GO" id="GO:0098553">
    <property type="term" value="C:lumenal side of endoplasmic reticulum membrane"/>
    <property type="evidence" value="ECO:0007669"/>
    <property type="project" value="TreeGrafter"/>
</dbReference>
<dbReference type="EMBL" id="KV453843">
    <property type="protein sequence ID" value="ODV89677.1"/>
    <property type="molecule type" value="Genomic_DNA"/>
</dbReference>
<dbReference type="PANTHER" id="PTHR12174">
    <property type="entry name" value="SIGNAL PEPTIDE PEPTIDASE"/>
    <property type="match status" value="1"/>
</dbReference>
<dbReference type="GO" id="GO:0030660">
    <property type="term" value="C:Golgi-associated vesicle membrane"/>
    <property type="evidence" value="ECO:0007669"/>
    <property type="project" value="TreeGrafter"/>
</dbReference>
<accession>A0A1E4TD86</accession>
<feature type="transmembrane region" description="Helical" evidence="7">
    <location>
        <begin position="118"/>
        <end position="138"/>
    </location>
</feature>
<feature type="transmembrane region" description="Helical" evidence="7">
    <location>
        <begin position="266"/>
        <end position="286"/>
    </location>
</feature>
<keyword evidence="9" id="KW-1185">Reference proteome</keyword>
<dbReference type="SMART" id="SM00730">
    <property type="entry name" value="PSN"/>
    <property type="match status" value="1"/>
</dbReference>
<protein>
    <submittedName>
        <fullName evidence="8">Uncharacterized protein</fullName>
    </submittedName>
</protein>
<sequence>MDSDCAVVVLAASIVSTACVAWNANRSFIPIDPALPFFGRQPAPTPAPARSHPSSDSWIIASAAAGTGLFLYGLYKFVDPYVFQFVIDAVVCIAQAAALAVVLSTFMDNFYAERLSSGVGMVEFLAFFLVSSILILATKQSYNIVTNIANAVLAYLVCFTVSLPTMKTAILYMLLFWLIDIVYVYGIPVMPALSSSQPSLPCLVFVFNEAKLKLGLGDIIVPSIFLKSIQAYSSTFKRPQFIRLSVSGYLVGILVSGIVACHGDAIPCMMFLAPALLLPNLLLALANRSIDQFLEYHLGEA</sequence>
<feature type="transmembrane region" description="Helical" evidence="7">
    <location>
        <begin position="6"/>
        <end position="24"/>
    </location>
</feature>
<dbReference type="GO" id="GO:0098554">
    <property type="term" value="C:cytoplasmic side of endoplasmic reticulum membrane"/>
    <property type="evidence" value="ECO:0007669"/>
    <property type="project" value="TreeGrafter"/>
</dbReference>
<name>A0A1E4TD86_9ASCO</name>
<dbReference type="GO" id="GO:0033619">
    <property type="term" value="P:membrane protein proteolysis"/>
    <property type="evidence" value="ECO:0007669"/>
    <property type="project" value="TreeGrafter"/>
</dbReference>
<evidence type="ECO:0000256" key="3">
    <source>
        <dbReference type="ARBA" id="ARBA00022692"/>
    </source>
</evidence>
<evidence type="ECO:0000256" key="7">
    <source>
        <dbReference type="SAM" id="Phobius"/>
    </source>
</evidence>
<comment type="similarity">
    <text evidence="2">Belongs to the peptidase A22B family.</text>
</comment>
<dbReference type="PANTHER" id="PTHR12174:SF22">
    <property type="entry name" value="SIGNAL PEPTIDE PEPTIDASE-LIKE 3"/>
    <property type="match status" value="1"/>
</dbReference>
<dbReference type="OrthoDB" id="29661at2759"/>
<evidence type="ECO:0000313" key="8">
    <source>
        <dbReference type="EMBL" id="ODV89677.1"/>
    </source>
</evidence>
<keyword evidence="5 7" id="KW-1133">Transmembrane helix</keyword>
<evidence type="ECO:0000313" key="9">
    <source>
        <dbReference type="Proteomes" id="UP000095023"/>
    </source>
</evidence>
<keyword evidence="3 7" id="KW-0812">Transmembrane</keyword>
<proteinExistence type="inferred from homology"/>
<evidence type="ECO:0000256" key="5">
    <source>
        <dbReference type="ARBA" id="ARBA00022989"/>
    </source>
</evidence>
<feature type="transmembrane region" description="Helical" evidence="7">
    <location>
        <begin position="241"/>
        <end position="260"/>
    </location>
</feature>
<comment type="subcellular location">
    <subcellularLocation>
        <location evidence="1">Endomembrane system</location>
        <topology evidence="1">Multi-pass membrane protein</topology>
    </subcellularLocation>
</comment>
<organism evidence="8 9">
    <name type="scientific">Tortispora caseinolytica NRRL Y-17796</name>
    <dbReference type="NCBI Taxonomy" id="767744"/>
    <lineage>
        <taxon>Eukaryota</taxon>
        <taxon>Fungi</taxon>
        <taxon>Dikarya</taxon>
        <taxon>Ascomycota</taxon>
        <taxon>Saccharomycotina</taxon>
        <taxon>Trigonopsidomycetes</taxon>
        <taxon>Trigonopsidales</taxon>
        <taxon>Trigonopsidaceae</taxon>
        <taxon>Tortispora</taxon>
    </lineage>
</organism>
<evidence type="ECO:0000256" key="4">
    <source>
        <dbReference type="ARBA" id="ARBA00022801"/>
    </source>
</evidence>
<keyword evidence="4" id="KW-0378">Hydrolase</keyword>
<feature type="transmembrane region" description="Helical" evidence="7">
    <location>
        <begin position="58"/>
        <end position="75"/>
    </location>
</feature>
<dbReference type="AlphaFoldDB" id="A0A1E4TD86"/>
<evidence type="ECO:0000256" key="6">
    <source>
        <dbReference type="ARBA" id="ARBA00023136"/>
    </source>
</evidence>
<dbReference type="Pfam" id="PF04258">
    <property type="entry name" value="Peptidase_A22B"/>
    <property type="match status" value="1"/>
</dbReference>